<proteinExistence type="predicted"/>
<dbReference type="InterPro" id="IPR007214">
    <property type="entry name" value="YbaK/aa-tRNA-synth-assoc-dom"/>
</dbReference>
<dbReference type="CDD" id="cd04332">
    <property type="entry name" value="YbaK_like"/>
    <property type="match status" value="1"/>
</dbReference>
<reference evidence="2" key="1">
    <citation type="journal article" date="2015" name="Nature">
        <title>Complex archaea that bridge the gap between prokaryotes and eukaryotes.</title>
        <authorList>
            <person name="Spang A."/>
            <person name="Saw J.H."/>
            <person name="Jorgensen S.L."/>
            <person name="Zaremba-Niedzwiedzka K."/>
            <person name="Martijn J."/>
            <person name="Lind A.E."/>
            <person name="van Eijk R."/>
            <person name="Schleper C."/>
            <person name="Guy L."/>
            <person name="Ettema T.J."/>
        </authorList>
    </citation>
    <scope>NUCLEOTIDE SEQUENCE</scope>
</reference>
<accession>A0A0F9HFR2</accession>
<evidence type="ECO:0000313" key="2">
    <source>
        <dbReference type="EMBL" id="KKL80515.1"/>
    </source>
</evidence>
<evidence type="ECO:0000259" key="1">
    <source>
        <dbReference type="Pfam" id="PF04073"/>
    </source>
</evidence>
<dbReference type="EMBL" id="LAZR01022830">
    <property type="protein sequence ID" value="KKL80515.1"/>
    <property type="molecule type" value="Genomic_DNA"/>
</dbReference>
<comment type="caution">
    <text evidence="2">The sequence shown here is derived from an EMBL/GenBank/DDBJ whole genome shotgun (WGS) entry which is preliminary data.</text>
</comment>
<feature type="domain" description="YbaK/aminoacyl-tRNA synthetase-associated" evidence="1">
    <location>
        <begin position="2"/>
        <end position="107"/>
    </location>
</feature>
<dbReference type="SUPFAM" id="SSF55826">
    <property type="entry name" value="YbaK/ProRS associated domain"/>
    <property type="match status" value="1"/>
</dbReference>
<feature type="non-terminal residue" evidence="2">
    <location>
        <position position="1"/>
    </location>
</feature>
<dbReference type="Gene3D" id="3.90.960.10">
    <property type="entry name" value="YbaK/aminoacyl-tRNA synthetase-associated domain"/>
    <property type="match status" value="1"/>
</dbReference>
<dbReference type="InterPro" id="IPR036754">
    <property type="entry name" value="YbaK/aa-tRNA-synt-asso_dom_sf"/>
</dbReference>
<protein>
    <recommendedName>
        <fullName evidence="1">YbaK/aminoacyl-tRNA synthetase-associated domain-containing protein</fullName>
    </recommendedName>
</protein>
<dbReference type="Pfam" id="PF04073">
    <property type="entry name" value="tRNA_edit"/>
    <property type="match status" value="1"/>
</dbReference>
<dbReference type="GO" id="GO:0002161">
    <property type="term" value="F:aminoacyl-tRNA deacylase activity"/>
    <property type="evidence" value="ECO:0007669"/>
    <property type="project" value="InterPro"/>
</dbReference>
<gene>
    <name evidence="2" type="ORF">LCGC14_2004000</name>
</gene>
<organism evidence="2">
    <name type="scientific">marine sediment metagenome</name>
    <dbReference type="NCBI Taxonomy" id="412755"/>
    <lineage>
        <taxon>unclassified sequences</taxon>
        <taxon>metagenomes</taxon>
        <taxon>ecological metagenomes</taxon>
    </lineage>
</organism>
<name>A0A0F9HFR2_9ZZZZ</name>
<dbReference type="AlphaFoldDB" id="A0A0F9HFR2"/>
<sequence>HTPGREVAKTVLLRADHDYSHVVAVLPATHRIDFEALSTFLGGTSLELATEVEIAERCSDCEFGVLPPFGTHYGAQTIVDQSLTEDEYISFESDSHTEAIRMKYSDYYAFEHPLVARFARPAQG</sequence>